<keyword evidence="5" id="KW-0175">Coiled coil</keyword>
<protein>
    <submittedName>
        <fullName evidence="11">Uncharacterized protein</fullName>
    </submittedName>
</protein>
<dbReference type="AlphaFoldDB" id="A0A183LKD5"/>
<feature type="disulfide bond" evidence="10">
    <location>
        <begin position="35"/>
        <end position="47"/>
    </location>
</feature>
<dbReference type="Pfam" id="PF00053">
    <property type="entry name" value="EGF_laminin"/>
    <property type="match status" value="2"/>
</dbReference>
<evidence type="ECO:0000256" key="6">
    <source>
        <dbReference type="ARBA" id="ARBA00023157"/>
    </source>
</evidence>
<evidence type="ECO:0000313" key="11">
    <source>
        <dbReference type="EMBL" id="VDO60755.1"/>
    </source>
</evidence>
<feature type="disulfide bond" evidence="10">
    <location>
        <begin position="37"/>
        <end position="54"/>
    </location>
</feature>
<keyword evidence="8 10" id="KW-0424">Laminin EGF-like domain</keyword>
<reference evidence="11 12" key="1">
    <citation type="submission" date="2018-11" db="EMBL/GenBank/DDBJ databases">
        <authorList>
            <consortium name="Pathogen Informatics"/>
        </authorList>
    </citation>
    <scope>NUCLEOTIDE SEQUENCE [LARGE SCALE GENOMIC DNA]</scope>
    <source>
        <strain evidence="11 12">Zambia</strain>
    </source>
</reference>
<dbReference type="SMART" id="SM00180">
    <property type="entry name" value="EGF_Lam"/>
    <property type="match status" value="2"/>
</dbReference>
<dbReference type="EMBL" id="UZAI01001332">
    <property type="protein sequence ID" value="VDO60755.1"/>
    <property type="molecule type" value="Genomic_DNA"/>
</dbReference>
<evidence type="ECO:0000256" key="9">
    <source>
        <dbReference type="PROSITE-ProRule" id="PRU00076"/>
    </source>
</evidence>
<dbReference type="PANTHER" id="PTHR10574">
    <property type="entry name" value="NETRIN/LAMININ-RELATED"/>
    <property type="match status" value="1"/>
</dbReference>
<evidence type="ECO:0000313" key="12">
    <source>
        <dbReference type="Proteomes" id="UP000277204"/>
    </source>
</evidence>
<comment type="subcellular location">
    <subcellularLocation>
        <location evidence="1">Secreted</location>
        <location evidence="1">Extracellular space</location>
        <location evidence="1">Extracellular matrix</location>
    </subcellularLocation>
</comment>
<dbReference type="GO" id="GO:0009887">
    <property type="term" value="P:animal organ morphogenesis"/>
    <property type="evidence" value="ECO:0007669"/>
    <property type="project" value="TreeGrafter"/>
</dbReference>
<dbReference type="Proteomes" id="UP000277204">
    <property type="component" value="Unassembled WGS sequence"/>
</dbReference>
<gene>
    <name evidence="11" type="ORF">SMRZ_LOCUS4260</name>
</gene>
<keyword evidence="7" id="KW-0325">Glycoprotein</keyword>
<sequence>MGQCRCKPDRSGRRCDQCRRLFYSDPTTPDGCQPCNCDRIGSTSDLCDPLTGQCPCRTGITGQRCDRCDRGTEGILPDCVPCGECWNNWDKAIDKVINRLQNQTGQQLPKELKIIFDSLVSLLDQIEHLPWMTTDDTRLNEFRDVLKRSEEVVMRLSSLDQFADSLVKWDDLITERFAQQLERKAVVNEAKARLEALKAQMENLMEESIKLEHLDQKGAYLSILRSKDIGDRAMNTQISIEHQRGGLQGDLSNSKRELEAVQTRADQLNSEWAQLDRRIEEFREKIRQTNRLICGDNSLPPTEDTDQKVCPSTCGGAGCDYFFSKSSNLNTISTTKNILMNHLNTGLISTCGVNIGCNASNAGRLRSRMEDYLNLQIRLTNALYNVYRAENAISKVNSSRRIAEQTVTNLTIQAITIKERIADMYNLTKNLINEAEKHVNLYSSMSQEKFDEILRTLQNAKLNVSLYEAEQIIQQLEKYAIDLEDKVKRILAETELDRQRTGNLLRRAETIRDKAKDFMEQINQLKEADKIYQEIEEKPIIQKVDDVELFDQITQLTEQIDGFKNQVIMFSRDSSLQSDKAKEASEVADDLLSSTNVARRETLDTLQQIELVEVTFKQLDEKMLELDKLMRTLDTGGRDIGDESLPDTTLTDPAKLMEEIQNYTSTLELNTDEVKSILTNLKRLEIESEYLTAELKGYMDKMHKLNIHLSRTTKHHQLCT</sequence>
<dbReference type="STRING" id="48269.A0A183LKD5"/>
<keyword evidence="12" id="KW-1185">Reference proteome</keyword>
<evidence type="ECO:0000256" key="4">
    <source>
        <dbReference type="ARBA" id="ARBA00022737"/>
    </source>
</evidence>
<evidence type="ECO:0000256" key="3">
    <source>
        <dbReference type="ARBA" id="ARBA00022530"/>
    </source>
</evidence>
<keyword evidence="6 9" id="KW-1015">Disulfide bond</keyword>
<dbReference type="GO" id="GO:0009888">
    <property type="term" value="P:tissue development"/>
    <property type="evidence" value="ECO:0007669"/>
    <property type="project" value="TreeGrafter"/>
</dbReference>
<keyword evidence="9" id="KW-0245">EGF-like domain</keyword>
<keyword evidence="2" id="KW-0964">Secreted</keyword>
<dbReference type="InterPro" id="IPR002049">
    <property type="entry name" value="LE_dom"/>
</dbReference>
<dbReference type="Gene3D" id="2.10.25.10">
    <property type="entry name" value="Laminin"/>
    <property type="match status" value="2"/>
</dbReference>
<evidence type="ECO:0000256" key="2">
    <source>
        <dbReference type="ARBA" id="ARBA00022525"/>
    </source>
</evidence>
<dbReference type="PROSITE" id="PS50027">
    <property type="entry name" value="EGF_LAM_2"/>
    <property type="match status" value="2"/>
</dbReference>
<dbReference type="SUPFAM" id="SSF57196">
    <property type="entry name" value="EGF/Laminin"/>
    <property type="match status" value="2"/>
</dbReference>
<keyword evidence="3" id="KW-0272">Extracellular matrix</keyword>
<feature type="disulfide bond" evidence="10">
    <location>
        <begin position="56"/>
        <end position="65"/>
    </location>
</feature>
<evidence type="ECO:0000256" key="7">
    <source>
        <dbReference type="ARBA" id="ARBA00023180"/>
    </source>
</evidence>
<accession>A0A183LKD5</accession>
<evidence type="ECO:0000256" key="5">
    <source>
        <dbReference type="ARBA" id="ARBA00023054"/>
    </source>
</evidence>
<proteinExistence type="predicted"/>
<dbReference type="CDD" id="cd00055">
    <property type="entry name" value="EGF_Lam"/>
    <property type="match status" value="2"/>
</dbReference>
<name>A0A183LKD5_9TREM</name>
<dbReference type="InterPro" id="IPR000742">
    <property type="entry name" value="EGF"/>
</dbReference>
<dbReference type="PROSITE" id="PS00022">
    <property type="entry name" value="EGF_1"/>
    <property type="match status" value="1"/>
</dbReference>
<keyword evidence="4" id="KW-0677">Repeat</keyword>
<dbReference type="PANTHER" id="PTHR10574:SF406">
    <property type="entry name" value="LAMININ SUBUNIT ALPHA 5"/>
    <property type="match status" value="1"/>
</dbReference>
<dbReference type="FunFam" id="2.10.25.10:FF:000135">
    <property type="entry name" value="Laminin subunit beta 4"/>
    <property type="match status" value="1"/>
</dbReference>
<feature type="disulfide bond" evidence="9">
    <location>
        <begin position="6"/>
        <end position="15"/>
    </location>
</feature>
<evidence type="ECO:0000256" key="1">
    <source>
        <dbReference type="ARBA" id="ARBA00004498"/>
    </source>
</evidence>
<dbReference type="PROSITE" id="PS50026">
    <property type="entry name" value="EGF_3"/>
    <property type="match status" value="1"/>
</dbReference>
<evidence type="ECO:0000256" key="10">
    <source>
        <dbReference type="PROSITE-ProRule" id="PRU00460"/>
    </source>
</evidence>
<organism evidence="11 12">
    <name type="scientific">Schistosoma margrebowiei</name>
    <dbReference type="NCBI Taxonomy" id="48269"/>
    <lineage>
        <taxon>Eukaryota</taxon>
        <taxon>Metazoa</taxon>
        <taxon>Spiralia</taxon>
        <taxon>Lophotrochozoa</taxon>
        <taxon>Platyhelminthes</taxon>
        <taxon>Trematoda</taxon>
        <taxon>Digenea</taxon>
        <taxon>Strigeidida</taxon>
        <taxon>Schistosomatoidea</taxon>
        <taxon>Schistosomatidae</taxon>
        <taxon>Schistosoma</taxon>
    </lineage>
</organism>
<dbReference type="InterPro" id="IPR050440">
    <property type="entry name" value="Laminin/Netrin_ECM"/>
</dbReference>
<evidence type="ECO:0000256" key="8">
    <source>
        <dbReference type="ARBA" id="ARBA00023292"/>
    </source>
</evidence>
<comment type="caution">
    <text evidence="9">Lacks conserved residue(s) required for the propagation of feature annotation.</text>
</comment>
<feature type="disulfide bond" evidence="10">
    <location>
        <begin position="18"/>
        <end position="32"/>
    </location>
</feature>